<dbReference type="AlphaFoldDB" id="A0AAN7VQT1"/>
<dbReference type="EMBL" id="JAVRQU010000011">
    <property type="protein sequence ID" value="KAK5697153.1"/>
    <property type="molecule type" value="Genomic_DNA"/>
</dbReference>
<name>A0AAN7VQT1_9PEZI</name>
<organism evidence="1 2">
    <name type="scientific">Elasticomyces elasticus</name>
    <dbReference type="NCBI Taxonomy" id="574655"/>
    <lineage>
        <taxon>Eukaryota</taxon>
        <taxon>Fungi</taxon>
        <taxon>Dikarya</taxon>
        <taxon>Ascomycota</taxon>
        <taxon>Pezizomycotina</taxon>
        <taxon>Dothideomycetes</taxon>
        <taxon>Dothideomycetidae</taxon>
        <taxon>Mycosphaerellales</taxon>
        <taxon>Teratosphaeriaceae</taxon>
        <taxon>Elasticomyces</taxon>
    </lineage>
</organism>
<comment type="caution">
    <text evidence="1">The sequence shown here is derived from an EMBL/GenBank/DDBJ whole genome shotgun (WGS) entry which is preliminary data.</text>
</comment>
<sequence length="484" mass="55230">MAKSANTDILNGDQALEALDALETTYIGLRDRGYSWKALWPHDHDEASRRRAELLWGQDGAELIEALLTNLTYASKLLEKEFRIKKRARWSIIVSIVLFGKLEIAEKWIYFMKMAVDGLYEMSHLHYCQQRGIDYRYGVDANAPTKEQIMETETLHARGRCLEKAMTQIYTLLRLNSEASRNSSQPPSTTSPWGLILARPKQFVEHPLLLDAQHEFNLLTDQQRFAFDFGPVSRGQSTPRSLQSLRPLHGECLELHGECLELHGSLTEVIATIHQDFSHKPLEMTSRLSSRRALTIAQFERSTGTSTAEMALVLASWLIMLWGTPWAENMCSCQIFPVNLRLRPTTEHCKPPELIAVLWPRPHECDQHDHLNFGQPLYQLGTVLAELALLVPSPFSARMSRSTKAQALQEVYEATSVSYKRAVEFCVSSKLQKASACRIALSNVDRTDFYRRHIIASLHDHYTKHANVADPINKLAQRRFARQH</sequence>
<proteinExistence type="predicted"/>
<accession>A0AAN7VQT1</accession>
<gene>
    <name evidence="1" type="ORF">LTR97_007288</name>
</gene>
<evidence type="ECO:0000313" key="2">
    <source>
        <dbReference type="Proteomes" id="UP001310594"/>
    </source>
</evidence>
<reference evidence="1" key="1">
    <citation type="submission" date="2023-08" db="EMBL/GenBank/DDBJ databases">
        <title>Black Yeasts Isolated from many extreme environments.</title>
        <authorList>
            <person name="Coleine C."/>
            <person name="Stajich J.E."/>
            <person name="Selbmann L."/>
        </authorList>
    </citation>
    <scope>NUCLEOTIDE SEQUENCE</scope>
    <source>
        <strain evidence="1">CCFEE 5810</strain>
    </source>
</reference>
<protein>
    <submittedName>
        <fullName evidence="1">Uncharacterized protein</fullName>
    </submittedName>
</protein>
<dbReference type="Proteomes" id="UP001310594">
    <property type="component" value="Unassembled WGS sequence"/>
</dbReference>
<evidence type="ECO:0000313" key="1">
    <source>
        <dbReference type="EMBL" id="KAK5697153.1"/>
    </source>
</evidence>